<dbReference type="Gene3D" id="3.30.465.10">
    <property type="match status" value="1"/>
</dbReference>
<proteinExistence type="predicted"/>
<dbReference type="InterPro" id="IPR010031">
    <property type="entry name" value="FAD_lactone_oxidase-like"/>
</dbReference>
<dbReference type="SUPFAM" id="SSF56176">
    <property type="entry name" value="FAD-binding/transporter-associated domain-like"/>
    <property type="match status" value="1"/>
</dbReference>
<dbReference type="GO" id="GO:0016899">
    <property type="term" value="F:oxidoreductase activity, acting on the CH-OH group of donors, oxygen as acceptor"/>
    <property type="evidence" value="ECO:0007669"/>
    <property type="project" value="InterPro"/>
</dbReference>
<sequence>MDAPYPAHPVWRAAVVLKQRISGWGRYPQVEAYIGEAQTPSAVRSLLETWPDCIPRGSGKSYGDSALSERVLLMEPLNRILSFDPELGEVVCEAGVSLAKLIDVFLPRGFFPAVTPGTKRITVGGALASDVHGKNHHRAGCFSSCINWFDLLLADGRIVRCSREENGDLFRATCGGMGLTGVILIVCLRLQRVKSAWIDQVTVYCKDLDAVLTAFDDYAHTSYSVAWIDCLSTGTHLGRSVLMVGEHADSGGLLPPCGRQAAVPFDFPDGVLNPTSIRLFNTGYAWIHRRNAGESRVPIDAFFYPLDGIDHWNRMYGKRGFLQYQFVLPRSEGADGLYAMLSAIAAEGMGSFLAVLKLFGPANDHFLSFPMEGYTLALDFAIRPGLFPFLDRLDRLLVRFGGRIYLTKDVRMSPGVFRSGYPGLERFLEIKAAVDPQNRFRSLQSSRLMEGACMC</sequence>
<dbReference type="Pfam" id="PF01565">
    <property type="entry name" value="FAD_binding_4"/>
    <property type="match status" value="1"/>
</dbReference>
<dbReference type="GO" id="GO:0071949">
    <property type="term" value="F:FAD binding"/>
    <property type="evidence" value="ECO:0007669"/>
    <property type="project" value="InterPro"/>
</dbReference>
<accession>A0A7C4RPM5</accession>
<gene>
    <name evidence="2" type="ORF">ENS29_08735</name>
</gene>
<dbReference type="PROSITE" id="PS51387">
    <property type="entry name" value="FAD_PCMH"/>
    <property type="match status" value="1"/>
</dbReference>
<organism evidence="2">
    <name type="scientific">Desulfatirhabdium butyrativorans</name>
    <dbReference type="NCBI Taxonomy" id="340467"/>
    <lineage>
        <taxon>Bacteria</taxon>
        <taxon>Pseudomonadati</taxon>
        <taxon>Thermodesulfobacteriota</taxon>
        <taxon>Desulfobacteria</taxon>
        <taxon>Desulfobacterales</taxon>
        <taxon>Desulfatirhabdiaceae</taxon>
        <taxon>Desulfatirhabdium</taxon>
    </lineage>
</organism>
<evidence type="ECO:0000313" key="2">
    <source>
        <dbReference type="EMBL" id="HGU32928.1"/>
    </source>
</evidence>
<protein>
    <submittedName>
        <fullName evidence="2">FAD-binding oxidoreductase</fullName>
    </submittedName>
</protein>
<reference evidence="2" key="1">
    <citation type="journal article" date="2020" name="mSystems">
        <title>Genome- and Community-Level Interaction Insights into Carbon Utilization and Element Cycling Functions of Hydrothermarchaeota in Hydrothermal Sediment.</title>
        <authorList>
            <person name="Zhou Z."/>
            <person name="Liu Y."/>
            <person name="Xu W."/>
            <person name="Pan J."/>
            <person name="Luo Z.H."/>
            <person name="Li M."/>
        </authorList>
    </citation>
    <scope>NUCLEOTIDE SEQUENCE [LARGE SCALE GENOMIC DNA]</scope>
    <source>
        <strain evidence="2">SpSt-477</strain>
    </source>
</reference>
<feature type="domain" description="FAD-binding PCMH-type" evidence="1">
    <location>
        <begin position="26"/>
        <end position="193"/>
    </location>
</feature>
<dbReference type="InterPro" id="IPR006094">
    <property type="entry name" value="Oxid_FAD_bind_N"/>
</dbReference>
<dbReference type="PANTHER" id="PTHR43762">
    <property type="entry name" value="L-GULONOLACTONE OXIDASE"/>
    <property type="match status" value="1"/>
</dbReference>
<evidence type="ECO:0000259" key="1">
    <source>
        <dbReference type="PROSITE" id="PS51387"/>
    </source>
</evidence>
<dbReference type="EMBL" id="DSUH01000205">
    <property type="protein sequence ID" value="HGU32928.1"/>
    <property type="molecule type" value="Genomic_DNA"/>
</dbReference>
<dbReference type="PANTHER" id="PTHR43762:SF1">
    <property type="entry name" value="D-ARABINONO-1,4-LACTONE OXIDASE"/>
    <property type="match status" value="1"/>
</dbReference>
<comment type="caution">
    <text evidence="2">The sequence shown here is derived from an EMBL/GenBank/DDBJ whole genome shotgun (WGS) entry which is preliminary data.</text>
</comment>
<dbReference type="InterPro" id="IPR016166">
    <property type="entry name" value="FAD-bd_PCMH"/>
</dbReference>
<dbReference type="InterPro" id="IPR036318">
    <property type="entry name" value="FAD-bd_PCMH-like_sf"/>
</dbReference>
<name>A0A7C4RPM5_9BACT</name>
<dbReference type="InterPro" id="IPR016169">
    <property type="entry name" value="FAD-bd_PCMH_sub2"/>
</dbReference>
<dbReference type="AlphaFoldDB" id="A0A7C4RPM5"/>